<gene>
    <name evidence="4" type="ORF">GCM10009810_32130</name>
</gene>
<dbReference type="NCBIfam" id="NF033681">
    <property type="entry name" value="ExeM_NucH_DNase"/>
    <property type="match status" value="1"/>
</dbReference>
<dbReference type="CDD" id="cd10283">
    <property type="entry name" value="MnuA_DNase1-like"/>
    <property type="match status" value="1"/>
</dbReference>
<feature type="region of interest" description="Disordered" evidence="1">
    <location>
        <begin position="159"/>
        <end position="206"/>
    </location>
</feature>
<dbReference type="Gene3D" id="3.60.10.10">
    <property type="entry name" value="Endonuclease/exonuclease/phosphatase"/>
    <property type="match status" value="1"/>
</dbReference>
<dbReference type="Pfam" id="PF03372">
    <property type="entry name" value="Exo_endo_phos"/>
    <property type="match status" value="1"/>
</dbReference>
<feature type="signal peptide" evidence="2">
    <location>
        <begin position="1"/>
        <end position="36"/>
    </location>
</feature>
<dbReference type="PROSITE" id="PS51841">
    <property type="entry name" value="LTD"/>
    <property type="match status" value="1"/>
</dbReference>
<dbReference type="InterPro" id="IPR001322">
    <property type="entry name" value="Lamin_tail_dom"/>
</dbReference>
<dbReference type="SUPFAM" id="SSF74853">
    <property type="entry name" value="Lamin A/C globular tail domain"/>
    <property type="match status" value="1"/>
</dbReference>
<evidence type="ECO:0000259" key="3">
    <source>
        <dbReference type="PROSITE" id="PS51841"/>
    </source>
</evidence>
<dbReference type="Proteomes" id="UP001501475">
    <property type="component" value="Unassembled WGS sequence"/>
</dbReference>
<evidence type="ECO:0000313" key="4">
    <source>
        <dbReference type="EMBL" id="GAA1772336.1"/>
    </source>
</evidence>
<dbReference type="Pfam" id="PF00932">
    <property type="entry name" value="LTD"/>
    <property type="match status" value="1"/>
</dbReference>
<dbReference type="InterPro" id="IPR047971">
    <property type="entry name" value="ExeM-like"/>
</dbReference>
<dbReference type="InterPro" id="IPR005135">
    <property type="entry name" value="Endo/exonuclease/phosphatase"/>
</dbReference>
<dbReference type="InterPro" id="IPR036415">
    <property type="entry name" value="Lamin_tail_dom_sf"/>
</dbReference>
<keyword evidence="2" id="KW-0732">Signal</keyword>
<evidence type="ECO:0000256" key="1">
    <source>
        <dbReference type="SAM" id="MobiDB-lite"/>
    </source>
</evidence>
<organism evidence="4 5">
    <name type="scientific">Nostocoides vanveenii</name>
    <dbReference type="NCBI Taxonomy" id="330835"/>
    <lineage>
        <taxon>Bacteria</taxon>
        <taxon>Bacillati</taxon>
        <taxon>Actinomycetota</taxon>
        <taxon>Actinomycetes</taxon>
        <taxon>Micrococcales</taxon>
        <taxon>Intrasporangiaceae</taxon>
        <taxon>Nostocoides</taxon>
    </lineage>
</organism>
<evidence type="ECO:0000256" key="2">
    <source>
        <dbReference type="SAM" id="SignalP"/>
    </source>
</evidence>
<sequence length="879" mass="91399">MPTQRPSMRRPSSSRLAFAAGASLVAACATALPAQAASPKIVINEAYGGGGNSGATLTNDFVELVNTGASALDLTGYKITYYSASGNLGGTCAIASGSIAASGYFLVQLAKGTGGTDALPTPDASCTAPNLSGTVGSVVLLASDGSTVDTVGYGSTASQFETMPAPGTGNATSVSRTDGKDTDNNSVDFTVGAPTPRNAGSVTPPDPDPVVATIAEIQGTGAATPLGGQRVTTTGVVTASYPTGGFNGFYVQTPGSGGTAKAAGEASDGIFVFTVAAPTATIGDCYTITGIPAEFNGLTQLTKPVLTSAADCAPVKATALDAPPVTDAGKEAYEGMLVEPVGTYTITNNFDLNSFGQLGLASGTEPLWTATDRVVPSEAAAFEAEQAKRYITLDDGSSWNYLTNATAKRSPLPYLSQATPRRTGSHFSFTAPVILDYRFQWNYQPTGQVVGADAGFVTSENDRPTAAPAVGGDLKIGGMNVLNYFTDLGQDEPGCQPYLDMYGTPVASNGCLVRGAYTPAALQDQQDKIVAALAALDADVVGLQEVENSARFGHDRDAALRTLTEALNAKVGAGTYAYVASPPITPVSEDVIRPAFIYKAATVTPINTTVLLESPAFANARQPIGQKFEGNASGKQFVVIANHFKSKGSGADDGTGQGLSNPSREAQARDVTAWADQIWPGEAIFQIGDFNAYSKETPVQIIEAAGYTDLVRTFNPESTSYQFGGRLGSLDHAFANAKALAMVSGADDVNINADESVAMQYSRRNYNIVDFYQPTMYAASDHDPVLVGIIAPKLPVITSTQDCKRFGFTVADYQLGDQLRIEGTWVNRPQSLTVAITEAGWTSGIKPTWKNATAVVIRAGVVLERTRVSITKEASCRPN</sequence>
<feature type="chain" id="PRO_5046138298" evidence="2">
    <location>
        <begin position="37"/>
        <end position="879"/>
    </location>
</feature>
<dbReference type="SUPFAM" id="SSF56219">
    <property type="entry name" value="DNase I-like"/>
    <property type="match status" value="1"/>
</dbReference>
<evidence type="ECO:0000313" key="5">
    <source>
        <dbReference type="Proteomes" id="UP001501475"/>
    </source>
</evidence>
<dbReference type="PANTHER" id="PTHR42834:SF1">
    <property type="entry name" value="ENDONUCLEASE_EXONUCLEASE_PHOSPHATASE FAMILY PROTEIN (AFU_ORTHOLOGUE AFUA_3G09210)"/>
    <property type="match status" value="1"/>
</dbReference>
<dbReference type="EMBL" id="BAAAPN010000093">
    <property type="protein sequence ID" value="GAA1772336.1"/>
    <property type="molecule type" value="Genomic_DNA"/>
</dbReference>
<name>A0ABN2L221_9MICO</name>
<dbReference type="PROSITE" id="PS51257">
    <property type="entry name" value="PROKAR_LIPOPROTEIN"/>
    <property type="match status" value="1"/>
</dbReference>
<accession>A0ABN2L221</accession>
<proteinExistence type="predicted"/>
<reference evidence="4 5" key="1">
    <citation type="journal article" date="2019" name="Int. J. Syst. Evol. Microbiol.">
        <title>The Global Catalogue of Microorganisms (GCM) 10K type strain sequencing project: providing services to taxonomists for standard genome sequencing and annotation.</title>
        <authorList>
            <consortium name="The Broad Institute Genomics Platform"/>
            <consortium name="The Broad Institute Genome Sequencing Center for Infectious Disease"/>
            <person name="Wu L."/>
            <person name="Ma J."/>
        </authorList>
    </citation>
    <scope>NUCLEOTIDE SEQUENCE [LARGE SCALE GENOMIC DNA]</scope>
    <source>
        <strain evidence="4 5">JCM 15591</strain>
    </source>
</reference>
<keyword evidence="5" id="KW-1185">Reference proteome</keyword>
<dbReference type="RefSeq" id="WP_344068029.1">
    <property type="nucleotide sequence ID" value="NZ_BAAAPN010000093.1"/>
</dbReference>
<dbReference type="InterPro" id="IPR036691">
    <property type="entry name" value="Endo/exonu/phosph_ase_sf"/>
</dbReference>
<dbReference type="CDD" id="cd04486">
    <property type="entry name" value="YhcR_OBF_like"/>
    <property type="match status" value="1"/>
</dbReference>
<comment type="caution">
    <text evidence="4">The sequence shown here is derived from an EMBL/GenBank/DDBJ whole genome shotgun (WGS) entry which is preliminary data.</text>
</comment>
<dbReference type="PANTHER" id="PTHR42834">
    <property type="entry name" value="ENDONUCLEASE/EXONUCLEASE/PHOSPHATASE FAMILY PROTEIN (AFU_ORTHOLOGUE AFUA_3G09210)"/>
    <property type="match status" value="1"/>
</dbReference>
<protein>
    <submittedName>
        <fullName evidence="4">SpnA family nuclease</fullName>
    </submittedName>
</protein>
<feature type="domain" description="LTD" evidence="3">
    <location>
        <begin position="31"/>
        <end position="155"/>
    </location>
</feature>